<feature type="domain" description="C-type lysozyme inhibitor" evidence="5">
    <location>
        <begin position="23"/>
        <end position="91"/>
    </location>
</feature>
<name>A0A972G2X7_9GAMM</name>
<dbReference type="SUPFAM" id="SSF141488">
    <property type="entry name" value="YdhA-like"/>
    <property type="match status" value="1"/>
</dbReference>
<sequence length="98" mass="10516">MKKGPQGPFLFSSLVEMIGPMAYACDGNATNPLPVAFFDTEPATLIADRGDSVSPIFIQPGASGARYQGRNQSFWEHHGEARISWGYGAPEMSGKVVP</sequence>
<dbReference type="InterPro" id="IPR018660">
    <property type="entry name" value="MliC"/>
</dbReference>
<dbReference type="GO" id="GO:0005576">
    <property type="term" value="C:extracellular region"/>
    <property type="evidence" value="ECO:0007669"/>
    <property type="project" value="TreeGrafter"/>
</dbReference>
<dbReference type="EMBL" id="JAAXYH010000010">
    <property type="protein sequence ID" value="NMH66224.1"/>
    <property type="molecule type" value="Genomic_DNA"/>
</dbReference>
<keyword evidence="4" id="KW-0449">Lipoprotein</keyword>
<keyword evidence="2" id="KW-0472">Membrane</keyword>
<gene>
    <name evidence="6" type="ORF">HC757_13750</name>
</gene>
<dbReference type="Gene3D" id="2.40.128.200">
    <property type="match status" value="1"/>
</dbReference>
<dbReference type="Pfam" id="PF09864">
    <property type="entry name" value="MliC"/>
    <property type="match status" value="1"/>
</dbReference>
<evidence type="ECO:0000256" key="1">
    <source>
        <dbReference type="ARBA" id="ARBA00022729"/>
    </source>
</evidence>
<evidence type="ECO:0000313" key="6">
    <source>
        <dbReference type="EMBL" id="NMH66224.1"/>
    </source>
</evidence>
<evidence type="ECO:0000256" key="2">
    <source>
        <dbReference type="ARBA" id="ARBA00023136"/>
    </source>
</evidence>
<organism evidence="6 7">
    <name type="scientific">Shewanella salipaludis</name>
    <dbReference type="NCBI Taxonomy" id="2723052"/>
    <lineage>
        <taxon>Bacteria</taxon>
        <taxon>Pseudomonadati</taxon>
        <taxon>Pseudomonadota</taxon>
        <taxon>Gammaproteobacteria</taxon>
        <taxon>Alteromonadales</taxon>
        <taxon>Shewanellaceae</taxon>
        <taxon>Shewanella</taxon>
    </lineage>
</organism>
<evidence type="ECO:0000256" key="3">
    <source>
        <dbReference type="ARBA" id="ARBA00023139"/>
    </source>
</evidence>
<comment type="caution">
    <text evidence="6">The sequence shown here is derived from an EMBL/GenBank/DDBJ whole genome shotgun (WGS) entry which is preliminary data.</text>
</comment>
<keyword evidence="1" id="KW-0732">Signal</keyword>
<dbReference type="InterPro" id="IPR052755">
    <property type="entry name" value="Lysozyme_Inhibitor_LprI"/>
</dbReference>
<dbReference type="PANTHER" id="PTHR37549:SF1">
    <property type="entry name" value="LIPOPROTEIN LPRI"/>
    <property type="match status" value="1"/>
</dbReference>
<evidence type="ECO:0000256" key="4">
    <source>
        <dbReference type="ARBA" id="ARBA00023288"/>
    </source>
</evidence>
<keyword evidence="7" id="KW-1185">Reference proteome</keyword>
<proteinExistence type="predicted"/>
<evidence type="ECO:0000313" key="7">
    <source>
        <dbReference type="Proteomes" id="UP000737113"/>
    </source>
</evidence>
<dbReference type="InterPro" id="IPR036328">
    <property type="entry name" value="MliC_sf"/>
</dbReference>
<accession>A0A972G2X7</accession>
<protein>
    <submittedName>
        <fullName evidence="6">Lysozyme inhibitor</fullName>
    </submittedName>
</protein>
<evidence type="ECO:0000259" key="5">
    <source>
        <dbReference type="Pfam" id="PF09864"/>
    </source>
</evidence>
<keyword evidence="3" id="KW-0564">Palmitate</keyword>
<dbReference type="AlphaFoldDB" id="A0A972G2X7"/>
<dbReference type="PANTHER" id="PTHR37549">
    <property type="entry name" value="LIPOPROTEIN LPRI"/>
    <property type="match status" value="1"/>
</dbReference>
<dbReference type="Proteomes" id="UP000737113">
    <property type="component" value="Unassembled WGS sequence"/>
</dbReference>
<reference evidence="6" key="1">
    <citation type="submission" date="2020-04" db="EMBL/GenBank/DDBJ databases">
        <title>Description of Shewanella salipaludis sp. nov., isolated from a salt marsh.</title>
        <authorList>
            <person name="Park S."/>
            <person name="Yoon J.-H."/>
        </authorList>
    </citation>
    <scope>NUCLEOTIDE SEQUENCE</scope>
    <source>
        <strain evidence="6">SHSM-M6</strain>
    </source>
</reference>